<sequence>MTERRFTRLLIANRSEIAVRVARTAKQLGITTVAVYSDADRDNPHVAACDTSVSIGGTTPAESYLVVDKLIDAARQSGAQAIHPGYGFLSENATFARRVSEAGLVFVGPPASAIDAMGDKARARRRMAEAGIPVVPGYDGDDQSEALLLAEAARIGFPIMVKASAGGGGRGMRRVDTPDALPEALKLAVSEAQKAFGDGRMILERAVIEPRHVEIQVFADSHGNVVHLGERDCSVQRRHQKIVEEAPSPAVDETLRKRMGDAAVAVAREIGYTGAGTIEFLLDRAGHFYFMEMNTRLQVEHPVTEFVTGQDLVEWQLRVAQGEPLPLAQSDIRITGHAVEVRLCAEDPADDFLPRTGNVLVWRPGPHVRSDHALADGMSISPFYDSMLGKVIAHGGSRIEAIERLADALDETVLLGVTSNRRFLSRVLRHPAFIEGSLVSTAFIAQHFPTNESRINKPGHVAWSLAAWLSAAGTDRAESQGPAWRGWRSGAALPVPCRLAWLGARAENQSATRRGTVLLGSHSAWVRFDEGEPLLLHDTPGRPGDLASVTIGERTFRYRHAWENNHLWLHLDGDDYLFASHNRDGAKSSDEAEADGILRAPMNGRVIAVDLTEGQTVEAGQTVMVLEAMKMEHAIAAPFAGKVMSIGIRTGEQVAPGQILAQLEPLPG</sequence>
<dbReference type="Proteomes" id="UP001629432">
    <property type="component" value="Unassembled WGS sequence"/>
</dbReference>
<comment type="caution">
    <text evidence="10">The sequence shown here is derived from an EMBL/GenBank/DDBJ whole genome shotgun (WGS) entry which is preliminary data.</text>
</comment>
<feature type="domain" description="ATP-grasp" evidence="8">
    <location>
        <begin position="124"/>
        <end position="321"/>
    </location>
</feature>
<keyword evidence="4 6" id="KW-0067">ATP-binding</keyword>
<dbReference type="InterPro" id="IPR005481">
    <property type="entry name" value="BC-like_N"/>
</dbReference>
<dbReference type="SUPFAM" id="SSF52440">
    <property type="entry name" value="PreATP-grasp domain"/>
    <property type="match status" value="1"/>
</dbReference>
<dbReference type="Pfam" id="PF02785">
    <property type="entry name" value="Biotin_carb_C"/>
    <property type="match status" value="1"/>
</dbReference>
<dbReference type="PROSITE" id="PS50968">
    <property type="entry name" value="BIOTINYL_LIPOYL"/>
    <property type="match status" value="1"/>
</dbReference>
<dbReference type="InterPro" id="IPR050856">
    <property type="entry name" value="Biotin_carboxylase_complex"/>
</dbReference>
<reference evidence="10 11" key="1">
    <citation type="journal article" date="2024" name="Chem. Sci.">
        <title>Discovery of megapolipeptins by genome mining of a Burkholderiales bacteria collection.</title>
        <authorList>
            <person name="Paulo B.S."/>
            <person name="Recchia M.J.J."/>
            <person name="Lee S."/>
            <person name="Fergusson C.H."/>
            <person name="Romanowski S.B."/>
            <person name="Hernandez A."/>
            <person name="Krull N."/>
            <person name="Liu D.Y."/>
            <person name="Cavanagh H."/>
            <person name="Bos A."/>
            <person name="Gray C.A."/>
            <person name="Murphy B.T."/>
            <person name="Linington R.G."/>
            <person name="Eustaquio A.S."/>
        </authorList>
    </citation>
    <scope>NUCLEOTIDE SEQUENCE [LARGE SCALE GENOMIC DNA]</scope>
    <source>
        <strain evidence="10 11">RL17-338-BIC-A</strain>
    </source>
</reference>
<dbReference type="InterPro" id="IPR011764">
    <property type="entry name" value="Biotin_carboxylation_dom"/>
</dbReference>
<dbReference type="InterPro" id="IPR000089">
    <property type="entry name" value="Biotin_lipoyl"/>
</dbReference>
<dbReference type="PROSITE" id="PS00866">
    <property type="entry name" value="CPSASE_1"/>
    <property type="match status" value="1"/>
</dbReference>
<dbReference type="Gene3D" id="2.40.50.100">
    <property type="match status" value="1"/>
</dbReference>
<name>A0ABW9E2K2_9BURK</name>
<keyword evidence="11" id="KW-1185">Reference proteome</keyword>
<evidence type="ECO:0000256" key="5">
    <source>
        <dbReference type="ARBA" id="ARBA00023267"/>
    </source>
</evidence>
<feature type="domain" description="Biotin carboxylation" evidence="9">
    <location>
        <begin position="5"/>
        <end position="448"/>
    </location>
</feature>
<keyword evidence="5" id="KW-0092">Biotin</keyword>
<feature type="domain" description="Lipoyl-binding" evidence="7">
    <location>
        <begin position="589"/>
        <end position="664"/>
    </location>
</feature>
<dbReference type="CDD" id="cd06850">
    <property type="entry name" value="biotinyl_domain"/>
    <property type="match status" value="1"/>
</dbReference>
<dbReference type="PROSITE" id="PS00188">
    <property type="entry name" value="BIOTIN"/>
    <property type="match status" value="1"/>
</dbReference>
<evidence type="ECO:0000256" key="1">
    <source>
        <dbReference type="ARBA" id="ARBA00001953"/>
    </source>
</evidence>
<dbReference type="InterPro" id="IPR011053">
    <property type="entry name" value="Single_hybrid_motif"/>
</dbReference>
<dbReference type="SUPFAM" id="SSF56059">
    <property type="entry name" value="Glutathione synthetase ATP-binding domain-like"/>
    <property type="match status" value="1"/>
</dbReference>
<dbReference type="Gene3D" id="3.30.470.20">
    <property type="entry name" value="ATP-grasp fold, B domain"/>
    <property type="match status" value="1"/>
</dbReference>
<protein>
    <submittedName>
        <fullName evidence="10">Biotin carboxylase N-terminal domain-containing protein</fullName>
    </submittedName>
</protein>
<dbReference type="Pfam" id="PF02786">
    <property type="entry name" value="CPSase_L_D2"/>
    <property type="match status" value="1"/>
</dbReference>
<comment type="cofactor">
    <cofactor evidence="1">
        <name>biotin</name>
        <dbReference type="ChEBI" id="CHEBI:57586"/>
    </cofactor>
</comment>
<evidence type="ECO:0000256" key="3">
    <source>
        <dbReference type="ARBA" id="ARBA00022741"/>
    </source>
</evidence>
<dbReference type="InterPro" id="IPR001882">
    <property type="entry name" value="Biotin_BS"/>
</dbReference>
<dbReference type="SUPFAM" id="SSF51230">
    <property type="entry name" value="Single hybrid motif"/>
    <property type="match status" value="1"/>
</dbReference>
<proteinExistence type="predicted"/>
<dbReference type="Pfam" id="PF00289">
    <property type="entry name" value="Biotin_carb_N"/>
    <property type="match status" value="1"/>
</dbReference>
<dbReference type="InterPro" id="IPR011761">
    <property type="entry name" value="ATP-grasp"/>
</dbReference>
<evidence type="ECO:0000313" key="11">
    <source>
        <dbReference type="Proteomes" id="UP001629432"/>
    </source>
</evidence>
<evidence type="ECO:0000256" key="4">
    <source>
        <dbReference type="ARBA" id="ARBA00022840"/>
    </source>
</evidence>
<evidence type="ECO:0000259" key="8">
    <source>
        <dbReference type="PROSITE" id="PS50975"/>
    </source>
</evidence>
<gene>
    <name evidence="10" type="ORF">PQQ63_31025</name>
</gene>
<evidence type="ECO:0000313" key="10">
    <source>
        <dbReference type="EMBL" id="MFM0641139.1"/>
    </source>
</evidence>
<dbReference type="EMBL" id="JAQQCF010000036">
    <property type="protein sequence ID" value="MFM0641139.1"/>
    <property type="molecule type" value="Genomic_DNA"/>
</dbReference>
<organism evidence="10 11">
    <name type="scientific">Paraburkholderia metrosideri</name>
    <dbReference type="NCBI Taxonomy" id="580937"/>
    <lineage>
        <taxon>Bacteria</taxon>
        <taxon>Pseudomonadati</taxon>
        <taxon>Pseudomonadota</taxon>
        <taxon>Betaproteobacteria</taxon>
        <taxon>Burkholderiales</taxon>
        <taxon>Burkholderiaceae</taxon>
        <taxon>Paraburkholderia</taxon>
    </lineage>
</organism>
<dbReference type="PANTHER" id="PTHR18866">
    <property type="entry name" value="CARBOXYLASE:PYRUVATE/ACETYL-COA/PROPIONYL-COA CARBOXYLASE"/>
    <property type="match status" value="1"/>
</dbReference>
<dbReference type="PANTHER" id="PTHR18866:SF33">
    <property type="entry name" value="METHYLCROTONOYL-COA CARBOXYLASE SUBUNIT ALPHA, MITOCHONDRIAL-RELATED"/>
    <property type="match status" value="1"/>
</dbReference>
<dbReference type="PROSITE" id="PS50975">
    <property type="entry name" value="ATP_GRASP"/>
    <property type="match status" value="1"/>
</dbReference>
<dbReference type="InterPro" id="IPR005479">
    <property type="entry name" value="CPAse_ATP-bd"/>
</dbReference>
<evidence type="ECO:0000259" key="9">
    <source>
        <dbReference type="PROSITE" id="PS50979"/>
    </source>
</evidence>
<evidence type="ECO:0000256" key="6">
    <source>
        <dbReference type="PROSITE-ProRule" id="PRU00409"/>
    </source>
</evidence>
<keyword evidence="2" id="KW-0436">Ligase</keyword>
<accession>A0ABW9E2K2</accession>
<evidence type="ECO:0000256" key="2">
    <source>
        <dbReference type="ARBA" id="ARBA00022598"/>
    </source>
</evidence>
<dbReference type="PROSITE" id="PS50979">
    <property type="entry name" value="BC"/>
    <property type="match status" value="1"/>
</dbReference>
<dbReference type="Pfam" id="PF00364">
    <property type="entry name" value="Biotin_lipoyl"/>
    <property type="match status" value="1"/>
</dbReference>
<dbReference type="SUPFAM" id="SSF51246">
    <property type="entry name" value="Rudiment single hybrid motif"/>
    <property type="match status" value="1"/>
</dbReference>
<dbReference type="SMART" id="SM00878">
    <property type="entry name" value="Biotin_carb_C"/>
    <property type="match status" value="1"/>
</dbReference>
<dbReference type="PROSITE" id="PS00867">
    <property type="entry name" value="CPSASE_2"/>
    <property type="match status" value="1"/>
</dbReference>
<keyword evidence="3 6" id="KW-0547">Nucleotide-binding</keyword>
<dbReference type="InterPro" id="IPR011054">
    <property type="entry name" value="Rudment_hybrid_motif"/>
</dbReference>
<dbReference type="InterPro" id="IPR016185">
    <property type="entry name" value="PreATP-grasp_dom_sf"/>
</dbReference>
<dbReference type="InterPro" id="IPR005482">
    <property type="entry name" value="Biotin_COase_C"/>
</dbReference>
<dbReference type="RefSeq" id="WP_408339731.1">
    <property type="nucleotide sequence ID" value="NZ_JAQQCF010000036.1"/>
</dbReference>
<evidence type="ECO:0000259" key="7">
    <source>
        <dbReference type="PROSITE" id="PS50968"/>
    </source>
</evidence>